<dbReference type="RefSeq" id="WP_264793286.1">
    <property type="nucleotide sequence ID" value="NZ_AP026867.1"/>
</dbReference>
<evidence type="ECO:0000313" key="5">
    <source>
        <dbReference type="EMBL" id="BDS12180.1"/>
    </source>
</evidence>
<dbReference type="EMBL" id="AP026867">
    <property type="protein sequence ID" value="BDS12180.1"/>
    <property type="molecule type" value="Genomic_DNA"/>
</dbReference>
<accession>A0A915YFP9</accession>
<dbReference type="GO" id="GO:0009279">
    <property type="term" value="C:cell outer membrane"/>
    <property type="evidence" value="ECO:0007669"/>
    <property type="project" value="UniProtKB-SubCell"/>
</dbReference>
<evidence type="ECO:0000256" key="3">
    <source>
        <dbReference type="ARBA" id="ARBA00023237"/>
    </source>
</evidence>
<proteinExistence type="predicted"/>
<dbReference type="InterPro" id="IPR050330">
    <property type="entry name" value="Bact_OuterMem_StrucFunc"/>
</dbReference>
<dbReference type="InterPro" id="IPR006664">
    <property type="entry name" value="OMP_bac"/>
</dbReference>
<dbReference type="PRINTS" id="PR01021">
    <property type="entry name" value="OMPADOMAIN"/>
</dbReference>
<gene>
    <name evidence="5" type="ORF">AsAng_0028950</name>
</gene>
<dbReference type="Proteomes" id="UP001060919">
    <property type="component" value="Chromosome"/>
</dbReference>
<feature type="domain" description="OmpA-like" evidence="4">
    <location>
        <begin position="340"/>
        <end position="430"/>
    </location>
</feature>
<dbReference type="NCBIfam" id="NF038133">
    <property type="entry name" value="choice_anch_L"/>
    <property type="match status" value="1"/>
</dbReference>
<dbReference type="KEGG" id="aup:AsAng_0028950"/>
<dbReference type="Gene3D" id="3.30.1330.60">
    <property type="entry name" value="OmpA-like domain"/>
    <property type="match status" value="1"/>
</dbReference>
<dbReference type="InterPro" id="IPR049804">
    <property type="entry name" value="Choice_anch_L"/>
</dbReference>
<evidence type="ECO:0000256" key="2">
    <source>
        <dbReference type="ARBA" id="ARBA00023136"/>
    </source>
</evidence>
<dbReference type="AlphaFoldDB" id="A0A915YFP9"/>
<evidence type="ECO:0000256" key="1">
    <source>
        <dbReference type="ARBA" id="ARBA00004442"/>
    </source>
</evidence>
<dbReference type="PANTHER" id="PTHR30329:SF21">
    <property type="entry name" value="LIPOPROTEIN YIAD-RELATED"/>
    <property type="match status" value="1"/>
</dbReference>
<evidence type="ECO:0000259" key="4">
    <source>
        <dbReference type="Pfam" id="PF00691"/>
    </source>
</evidence>
<sequence length="439" mass="50312">MMKFFFIILSFVGTFPLIYGQANEGFKVERLKKLKKTIRQDLKGFEVRIKRVRFRGKRCAIGSFEKADSIFQMSHGLILSTGRATDASQANDNVGKTTIHYKKKHRIVKKINQAELYDAAILQFDFYPNSEYISFNFVFASEDYPEFIHAGLHDKLFFILTLPDGKQVNLARLPSSDELVTVQTINPVQAPHYYINNCASVDPIPLLAVDTIVEKTSTHQLVMAKRYNATKASTNSANYPIQYDGFTKVLKAQYPVVPNKRHRLQIAIADHGNPIFDSAVFIEMGSLHSHKNPNFCTGILKRDPSYYYDMDTLSKIYWNPVGTKKEPKSPCWKQFPDIIFDYDSPVLDTKSKLLLRKIAGQLQQCSFFRLKINGYAAAKNDDVYNNKLSRARAEQVRTYLIKYGVPLERIEVSWYGDGAAITKKELTENRRVKLELIQQ</sequence>
<dbReference type="InterPro" id="IPR036737">
    <property type="entry name" value="OmpA-like_sf"/>
</dbReference>
<dbReference type="PANTHER" id="PTHR30329">
    <property type="entry name" value="STATOR ELEMENT OF FLAGELLAR MOTOR COMPLEX"/>
    <property type="match status" value="1"/>
</dbReference>
<keyword evidence="2" id="KW-0472">Membrane</keyword>
<dbReference type="CDD" id="cd07185">
    <property type="entry name" value="OmpA_C-like"/>
    <property type="match status" value="1"/>
</dbReference>
<dbReference type="Pfam" id="PF00691">
    <property type="entry name" value="OmpA"/>
    <property type="match status" value="1"/>
</dbReference>
<organism evidence="5 6">
    <name type="scientific">Aureispira anguillae</name>
    <dbReference type="NCBI Taxonomy" id="2864201"/>
    <lineage>
        <taxon>Bacteria</taxon>
        <taxon>Pseudomonadati</taxon>
        <taxon>Bacteroidota</taxon>
        <taxon>Saprospiria</taxon>
        <taxon>Saprospirales</taxon>
        <taxon>Saprospiraceae</taxon>
        <taxon>Aureispira</taxon>
    </lineage>
</organism>
<reference evidence="5" key="1">
    <citation type="submission" date="2022-09" db="EMBL/GenBank/DDBJ databases">
        <title>Aureispira anguillicida sp. nov., isolated from Leptocephalus of Japanese eel Anguilla japonica.</title>
        <authorList>
            <person name="Yuasa K."/>
            <person name="Mekata T."/>
            <person name="Ikunari K."/>
        </authorList>
    </citation>
    <scope>NUCLEOTIDE SEQUENCE</scope>
    <source>
        <strain evidence="5">EL160426</strain>
    </source>
</reference>
<dbReference type="InterPro" id="IPR006665">
    <property type="entry name" value="OmpA-like"/>
</dbReference>
<keyword evidence="6" id="KW-1185">Reference proteome</keyword>
<dbReference type="SUPFAM" id="SSF103088">
    <property type="entry name" value="OmpA-like"/>
    <property type="match status" value="1"/>
</dbReference>
<evidence type="ECO:0000313" key="6">
    <source>
        <dbReference type="Proteomes" id="UP001060919"/>
    </source>
</evidence>
<protein>
    <submittedName>
        <fullName evidence="5">OmpA family protein</fullName>
    </submittedName>
</protein>
<comment type="subcellular location">
    <subcellularLocation>
        <location evidence="1">Cell outer membrane</location>
    </subcellularLocation>
</comment>
<name>A0A915YFP9_9BACT</name>
<keyword evidence="3" id="KW-0998">Cell outer membrane</keyword>